<dbReference type="Proteomes" id="UP000516438">
    <property type="component" value="Chromosome"/>
</dbReference>
<evidence type="ECO:0000313" key="2">
    <source>
        <dbReference type="EMBL" id="QNS41263.1"/>
    </source>
</evidence>
<organism evidence="2 3">
    <name type="scientific">Chryseobacterium manosquense</name>
    <dbReference type="NCBI Taxonomy" id="2754694"/>
    <lineage>
        <taxon>Bacteria</taxon>
        <taxon>Pseudomonadati</taxon>
        <taxon>Bacteroidota</taxon>
        <taxon>Flavobacteriia</taxon>
        <taxon>Flavobacteriales</taxon>
        <taxon>Weeksellaceae</taxon>
        <taxon>Chryseobacterium group</taxon>
        <taxon>Chryseobacterium</taxon>
    </lineage>
</organism>
<feature type="transmembrane region" description="Helical" evidence="1">
    <location>
        <begin position="6"/>
        <end position="22"/>
    </location>
</feature>
<evidence type="ECO:0000313" key="3">
    <source>
        <dbReference type="Proteomes" id="UP000516438"/>
    </source>
</evidence>
<evidence type="ECO:0000256" key="1">
    <source>
        <dbReference type="SAM" id="Phobius"/>
    </source>
</evidence>
<dbReference type="AlphaFoldDB" id="A0A7H1DWA5"/>
<proteinExistence type="predicted"/>
<dbReference type="EMBL" id="CP060203">
    <property type="protein sequence ID" value="QNS41263.1"/>
    <property type="molecule type" value="Genomic_DNA"/>
</dbReference>
<dbReference type="KEGG" id="cmaq:H0S70_13195"/>
<protein>
    <submittedName>
        <fullName evidence="2">Uncharacterized protein</fullName>
    </submittedName>
</protein>
<name>A0A7H1DWA5_9FLAO</name>
<dbReference type="RefSeq" id="WP_188321113.1">
    <property type="nucleotide sequence ID" value="NZ_CP060203.1"/>
</dbReference>
<gene>
    <name evidence="2" type="ORF">H0S70_13195</name>
</gene>
<keyword evidence="3" id="KW-1185">Reference proteome</keyword>
<keyword evidence="1" id="KW-0472">Membrane</keyword>
<keyword evidence="1" id="KW-1133">Transmembrane helix</keyword>
<keyword evidence="1" id="KW-0812">Transmembrane</keyword>
<accession>A0A7H1DWA5</accession>
<sequence length="136" mass="16297">MGIWLASIMATIYLLTILFLKFEDKFFYKSDAEKILKQYEIVLIDDFEIINHETTFAIGDSYETFTLKISENDKKNILSEFKSQTKDTLKKNQHFEFEENKLGFTKEKKYLEMGDREFIFIPKSKENILEYQLMDE</sequence>
<reference evidence="2 3" key="1">
    <citation type="submission" date="2020-07" db="EMBL/GenBank/DDBJ databases">
        <title>Complete genome and description of Chryseobacterium manosquense strain Marseille-Q2069 sp. nov.</title>
        <authorList>
            <person name="Boxberger M."/>
        </authorList>
    </citation>
    <scope>NUCLEOTIDE SEQUENCE [LARGE SCALE GENOMIC DNA]</scope>
    <source>
        <strain evidence="2 3">Marseille-Q2069</strain>
    </source>
</reference>